<dbReference type="RefSeq" id="WP_058852965.1">
    <property type="nucleotide sequence ID" value="NZ_BMMH01000003.1"/>
</dbReference>
<evidence type="ECO:0008006" key="3">
    <source>
        <dbReference type="Google" id="ProtNLM"/>
    </source>
</evidence>
<accession>A0A917RGU4</accession>
<evidence type="ECO:0000313" key="1">
    <source>
        <dbReference type="EMBL" id="GGL06378.1"/>
    </source>
</evidence>
<sequence length="155" mass="17601">MSKVTLSTELPIPARDACLLAQRPELFEYVVAPLLRVPGLLFPDQIVPGASGAARLWWFGVIPSWTHRLTLVHVGATEIYTNESGGPVRVWNHRLTFTPVGETSCRYTDEVEIENGWRGPGIRLFVRLMFRHRQRRWRELTRVLAAAGWAGPTRT</sequence>
<evidence type="ECO:0000313" key="2">
    <source>
        <dbReference type="Proteomes" id="UP000638263"/>
    </source>
</evidence>
<comment type="caution">
    <text evidence="1">The sequence shown here is derived from an EMBL/GenBank/DDBJ whole genome shotgun (WGS) entry which is preliminary data.</text>
</comment>
<dbReference type="Gene3D" id="3.30.530.20">
    <property type="match status" value="1"/>
</dbReference>
<protein>
    <recommendedName>
        <fullName evidence="3">SRPBCC family protein</fullName>
    </recommendedName>
</protein>
<dbReference type="Proteomes" id="UP000638263">
    <property type="component" value="Unassembled WGS sequence"/>
</dbReference>
<dbReference type="InterPro" id="IPR023393">
    <property type="entry name" value="START-like_dom_sf"/>
</dbReference>
<keyword evidence="2" id="KW-1185">Reference proteome</keyword>
<proteinExistence type="predicted"/>
<name>A0A917RGU4_9NOCA</name>
<organism evidence="1 2">
    <name type="scientific">Nocardia jinanensis</name>
    <dbReference type="NCBI Taxonomy" id="382504"/>
    <lineage>
        <taxon>Bacteria</taxon>
        <taxon>Bacillati</taxon>
        <taxon>Actinomycetota</taxon>
        <taxon>Actinomycetes</taxon>
        <taxon>Mycobacteriales</taxon>
        <taxon>Nocardiaceae</taxon>
        <taxon>Nocardia</taxon>
    </lineage>
</organism>
<dbReference type="EMBL" id="BMMH01000003">
    <property type="protein sequence ID" value="GGL06378.1"/>
    <property type="molecule type" value="Genomic_DNA"/>
</dbReference>
<reference evidence="1" key="1">
    <citation type="journal article" date="2014" name="Int. J. Syst. Evol. Microbiol.">
        <title>Complete genome sequence of Corynebacterium casei LMG S-19264T (=DSM 44701T), isolated from a smear-ripened cheese.</title>
        <authorList>
            <consortium name="US DOE Joint Genome Institute (JGI-PGF)"/>
            <person name="Walter F."/>
            <person name="Albersmeier A."/>
            <person name="Kalinowski J."/>
            <person name="Ruckert C."/>
        </authorList>
    </citation>
    <scope>NUCLEOTIDE SEQUENCE</scope>
    <source>
        <strain evidence="1">CGMCC 4.3508</strain>
    </source>
</reference>
<dbReference type="AlphaFoldDB" id="A0A917RGU4"/>
<gene>
    <name evidence="1" type="ORF">GCM10011588_21100</name>
</gene>
<dbReference type="SUPFAM" id="SSF55961">
    <property type="entry name" value="Bet v1-like"/>
    <property type="match status" value="1"/>
</dbReference>
<reference evidence="1" key="2">
    <citation type="submission" date="2020-09" db="EMBL/GenBank/DDBJ databases">
        <authorList>
            <person name="Sun Q."/>
            <person name="Zhou Y."/>
        </authorList>
    </citation>
    <scope>NUCLEOTIDE SEQUENCE</scope>
    <source>
        <strain evidence="1">CGMCC 4.3508</strain>
    </source>
</reference>